<sequence length="112" mass="13457">MEEHVKKALVEWNEEISDVLNGIEKEYEDVKRELQVYSYKFNITKQVVQSTINDEIIRNIREMYHKPFEQKLNELKGSIKELEEKRKVFHMFVDKIAKVSEREEDKPQASTI</sequence>
<evidence type="ECO:0000313" key="2">
    <source>
        <dbReference type="EMBL" id="KWW21721.1"/>
    </source>
</evidence>
<dbReference type="RefSeq" id="WP_061140721.1">
    <property type="nucleotide sequence ID" value="NZ_LNNH01000010.1"/>
</dbReference>
<evidence type="ECO:0000256" key="1">
    <source>
        <dbReference type="SAM" id="Coils"/>
    </source>
</evidence>
<reference evidence="2 3" key="1">
    <citation type="submission" date="2015-11" db="EMBL/GenBank/DDBJ databases">
        <title>Genome Sequence of Bacillus simplex strain VanAntwerpen2.</title>
        <authorList>
            <person name="Couger M.B."/>
        </authorList>
    </citation>
    <scope>NUCLEOTIDE SEQUENCE [LARGE SCALE GENOMIC DNA]</scope>
    <source>
        <strain evidence="2 3">VanAntwerpen02</strain>
    </source>
</reference>
<comment type="caution">
    <text evidence="2">The sequence shown here is derived from an EMBL/GenBank/DDBJ whole genome shotgun (WGS) entry which is preliminary data.</text>
</comment>
<gene>
    <name evidence="2" type="ORF">AS888_04215</name>
</gene>
<dbReference type="AlphaFoldDB" id="A0A120GQQ6"/>
<dbReference type="EMBL" id="LNNH01000010">
    <property type="protein sequence ID" value="KWW21721.1"/>
    <property type="molecule type" value="Genomic_DNA"/>
</dbReference>
<accession>A0A120GQQ6</accession>
<feature type="coiled-coil region" evidence="1">
    <location>
        <begin position="13"/>
        <end position="40"/>
    </location>
</feature>
<name>A0A120GQQ6_9BACI</name>
<dbReference type="Proteomes" id="UP000064189">
    <property type="component" value="Unassembled WGS sequence"/>
</dbReference>
<protein>
    <submittedName>
        <fullName evidence="2">Uncharacterized protein</fullName>
    </submittedName>
</protein>
<keyword evidence="1" id="KW-0175">Coiled coil</keyword>
<keyword evidence="3" id="KW-1185">Reference proteome</keyword>
<proteinExistence type="predicted"/>
<evidence type="ECO:0000313" key="3">
    <source>
        <dbReference type="Proteomes" id="UP000064189"/>
    </source>
</evidence>
<organism evidence="2 3">
    <name type="scientific">Peribacillus simplex</name>
    <dbReference type="NCBI Taxonomy" id="1478"/>
    <lineage>
        <taxon>Bacteria</taxon>
        <taxon>Bacillati</taxon>
        <taxon>Bacillota</taxon>
        <taxon>Bacilli</taxon>
        <taxon>Bacillales</taxon>
        <taxon>Bacillaceae</taxon>
        <taxon>Peribacillus</taxon>
    </lineage>
</organism>